<gene>
    <name evidence="2" type="ORF">CY34DRAFT_800720</name>
</gene>
<keyword evidence="3" id="KW-1185">Reference proteome</keyword>
<organism evidence="2 3">
    <name type="scientific">Suillus luteus UH-Slu-Lm8-n1</name>
    <dbReference type="NCBI Taxonomy" id="930992"/>
    <lineage>
        <taxon>Eukaryota</taxon>
        <taxon>Fungi</taxon>
        <taxon>Dikarya</taxon>
        <taxon>Basidiomycota</taxon>
        <taxon>Agaricomycotina</taxon>
        <taxon>Agaricomycetes</taxon>
        <taxon>Agaricomycetidae</taxon>
        <taxon>Boletales</taxon>
        <taxon>Suillineae</taxon>
        <taxon>Suillaceae</taxon>
        <taxon>Suillus</taxon>
    </lineage>
</organism>
<dbReference type="EMBL" id="KN835162">
    <property type="protein sequence ID" value="KIK46199.1"/>
    <property type="molecule type" value="Genomic_DNA"/>
</dbReference>
<evidence type="ECO:0000256" key="1">
    <source>
        <dbReference type="SAM" id="MobiDB-lite"/>
    </source>
</evidence>
<evidence type="ECO:0000313" key="3">
    <source>
        <dbReference type="Proteomes" id="UP000054485"/>
    </source>
</evidence>
<name>A0A0D0B8Q8_9AGAM</name>
<feature type="region of interest" description="Disordered" evidence="1">
    <location>
        <begin position="1"/>
        <end position="36"/>
    </location>
</feature>
<sequence>MPKFGSSSTKQGTPSREILRVARPRIRSNLHPSSASHSNYSLRYLAYPVAII</sequence>
<feature type="compositionally biased region" description="Polar residues" evidence="1">
    <location>
        <begin position="1"/>
        <end position="14"/>
    </location>
</feature>
<protein>
    <submittedName>
        <fullName evidence="2">Uncharacterized protein</fullName>
    </submittedName>
</protein>
<accession>A0A0D0B8Q8</accession>
<reference evidence="3" key="2">
    <citation type="submission" date="2015-01" db="EMBL/GenBank/DDBJ databases">
        <title>Evolutionary Origins and Diversification of the Mycorrhizal Mutualists.</title>
        <authorList>
            <consortium name="DOE Joint Genome Institute"/>
            <consortium name="Mycorrhizal Genomics Consortium"/>
            <person name="Kohler A."/>
            <person name="Kuo A."/>
            <person name="Nagy L.G."/>
            <person name="Floudas D."/>
            <person name="Copeland A."/>
            <person name="Barry K.W."/>
            <person name="Cichocki N."/>
            <person name="Veneault-Fourrey C."/>
            <person name="LaButti K."/>
            <person name="Lindquist E.A."/>
            <person name="Lipzen A."/>
            <person name="Lundell T."/>
            <person name="Morin E."/>
            <person name="Murat C."/>
            <person name="Riley R."/>
            <person name="Ohm R."/>
            <person name="Sun H."/>
            <person name="Tunlid A."/>
            <person name="Henrissat B."/>
            <person name="Grigoriev I.V."/>
            <person name="Hibbett D.S."/>
            <person name="Martin F."/>
        </authorList>
    </citation>
    <scope>NUCLEOTIDE SEQUENCE [LARGE SCALE GENOMIC DNA]</scope>
    <source>
        <strain evidence="3">UH-Slu-Lm8-n1</strain>
    </source>
</reference>
<reference evidence="2 3" key="1">
    <citation type="submission" date="2014-04" db="EMBL/GenBank/DDBJ databases">
        <authorList>
            <consortium name="DOE Joint Genome Institute"/>
            <person name="Kuo A."/>
            <person name="Ruytinx J."/>
            <person name="Rineau F."/>
            <person name="Colpaert J."/>
            <person name="Kohler A."/>
            <person name="Nagy L.G."/>
            <person name="Floudas D."/>
            <person name="Copeland A."/>
            <person name="Barry K.W."/>
            <person name="Cichocki N."/>
            <person name="Veneault-Fourrey C."/>
            <person name="LaButti K."/>
            <person name="Lindquist E.A."/>
            <person name="Lipzen A."/>
            <person name="Lundell T."/>
            <person name="Morin E."/>
            <person name="Murat C."/>
            <person name="Sun H."/>
            <person name="Tunlid A."/>
            <person name="Henrissat B."/>
            <person name="Grigoriev I.V."/>
            <person name="Hibbett D.S."/>
            <person name="Martin F."/>
            <person name="Nordberg H.P."/>
            <person name="Cantor M.N."/>
            <person name="Hua S.X."/>
        </authorList>
    </citation>
    <scope>NUCLEOTIDE SEQUENCE [LARGE SCALE GENOMIC DNA]</scope>
    <source>
        <strain evidence="2 3">UH-Slu-Lm8-n1</strain>
    </source>
</reference>
<proteinExistence type="predicted"/>
<dbReference type="Proteomes" id="UP000054485">
    <property type="component" value="Unassembled WGS sequence"/>
</dbReference>
<dbReference type="AlphaFoldDB" id="A0A0D0B8Q8"/>
<dbReference type="HOGENOM" id="CLU_3088865_0_0_1"/>
<evidence type="ECO:0000313" key="2">
    <source>
        <dbReference type="EMBL" id="KIK46199.1"/>
    </source>
</evidence>
<dbReference type="InParanoid" id="A0A0D0B8Q8"/>